<accession>A0A821Q7E7</accession>
<feature type="region of interest" description="Disordered" evidence="1">
    <location>
        <begin position="222"/>
        <end position="251"/>
    </location>
</feature>
<dbReference type="EMBL" id="CAJOBR010002373">
    <property type="protein sequence ID" value="CAF4677138.1"/>
    <property type="molecule type" value="Genomic_DNA"/>
</dbReference>
<sequence>MHEEVASDCEDLQLKLVNENRTNSSSTTLTRSSKSSVKQQQTSALKAFSLKKVAFGCQKQKIPVAKRLRFTTDGDEGKAEGQQLDLQQLLNYIKQIPAILQADNEDIAPNVDDSTDLVSAYTRRDGVIVSLLKIQGKKQNADKYALKLIKALFIDKQDLQNVDVKKIDEDPRIKAIYGAIKQKFSFSEVEMSIISSPVHDSILSKRWNQGKTLKSKATLNESVATTSTPQDTNYNNNKQQGEANEQTSYLS</sequence>
<protein>
    <submittedName>
        <fullName evidence="9">Uncharacterized protein</fullName>
    </submittedName>
</protein>
<dbReference type="EMBL" id="CAJNXB010004259">
    <property type="protein sequence ID" value="CAF3366877.1"/>
    <property type="molecule type" value="Genomic_DNA"/>
</dbReference>
<dbReference type="AlphaFoldDB" id="A0A821Q7E7"/>
<dbReference type="Proteomes" id="UP000663825">
    <property type="component" value="Unassembled WGS sequence"/>
</dbReference>
<dbReference type="Proteomes" id="UP000663873">
    <property type="component" value="Unassembled WGS sequence"/>
</dbReference>
<evidence type="ECO:0000313" key="4">
    <source>
        <dbReference type="EMBL" id="CAF3518612.1"/>
    </source>
</evidence>
<evidence type="ECO:0000313" key="6">
    <source>
        <dbReference type="EMBL" id="CAF4516995.1"/>
    </source>
</evidence>
<evidence type="ECO:0000313" key="9">
    <source>
        <dbReference type="EMBL" id="CAF4816391.1"/>
    </source>
</evidence>
<proteinExistence type="predicted"/>
<evidence type="ECO:0000313" key="10">
    <source>
        <dbReference type="Proteomes" id="UP000663838"/>
    </source>
</evidence>
<evidence type="ECO:0000313" key="11">
    <source>
        <dbReference type="Proteomes" id="UP000663873"/>
    </source>
</evidence>
<keyword evidence="11" id="KW-1185">Reference proteome</keyword>
<evidence type="ECO:0000313" key="3">
    <source>
        <dbReference type="EMBL" id="CAF3488722.1"/>
    </source>
</evidence>
<dbReference type="EMBL" id="CAJOBP010007559">
    <property type="protein sequence ID" value="CAF4516995.1"/>
    <property type="molecule type" value="Genomic_DNA"/>
</dbReference>
<organism evidence="9 10">
    <name type="scientific">Rotaria socialis</name>
    <dbReference type="NCBI Taxonomy" id="392032"/>
    <lineage>
        <taxon>Eukaryota</taxon>
        <taxon>Metazoa</taxon>
        <taxon>Spiralia</taxon>
        <taxon>Gnathifera</taxon>
        <taxon>Rotifera</taxon>
        <taxon>Eurotatoria</taxon>
        <taxon>Bdelloidea</taxon>
        <taxon>Philodinida</taxon>
        <taxon>Philodinidae</taxon>
        <taxon>Rotaria</taxon>
    </lineage>
</organism>
<dbReference type="OrthoDB" id="10060241at2759"/>
<dbReference type="Proteomes" id="UP000663865">
    <property type="component" value="Unassembled WGS sequence"/>
</dbReference>
<evidence type="ECO:0000313" key="7">
    <source>
        <dbReference type="EMBL" id="CAF4553951.1"/>
    </source>
</evidence>
<reference evidence="9" key="1">
    <citation type="submission" date="2021-02" db="EMBL/GenBank/DDBJ databases">
        <authorList>
            <person name="Nowell W R."/>
        </authorList>
    </citation>
    <scope>NUCLEOTIDE SEQUENCE</scope>
</reference>
<evidence type="ECO:0000313" key="8">
    <source>
        <dbReference type="EMBL" id="CAF4677138.1"/>
    </source>
</evidence>
<dbReference type="EMBL" id="CAJOBS010002460">
    <property type="protein sequence ID" value="CAF4816391.1"/>
    <property type="molecule type" value="Genomic_DNA"/>
</dbReference>
<evidence type="ECO:0000256" key="1">
    <source>
        <dbReference type="SAM" id="MobiDB-lite"/>
    </source>
</evidence>
<dbReference type="EMBL" id="CAJNYT010005852">
    <property type="protein sequence ID" value="CAF3779349.1"/>
    <property type="molecule type" value="Genomic_DNA"/>
</dbReference>
<evidence type="ECO:0000313" key="5">
    <source>
        <dbReference type="EMBL" id="CAF3779349.1"/>
    </source>
</evidence>
<dbReference type="EMBL" id="CAJNYV010002968">
    <property type="protein sequence ID" value="CAF3518612.1"/>
    <property type="molecule type" value="Genomic_DNA"/>
</dbReference>
<dbReference type="Proteomes" id="UP000663869">
    <property type="component" value="Unassembled WGS sequence"/>
</dbReference>
<dbReference type="EMBL" id="CAJOBQ010002336">
    <property type="protein sequence ID" value="CAF4553951.1"/>
    <property type="molecule type" value="Genomic_DNA"/>
</dbReference>
<dbReference type="Proteomes" id="UP000663872">
    <property type="component" value="Unassembled WGS sequence"/>
</dbReference>
<dbReference type="Proteomes" id="UP000663838">
    <property type="component" value="Unassembled WGS sequence"/>
</dbReference>
<gene>
    <name evidence="3" type="ORF">FME351_LOCUS16008</name>
    <name evidence="5" type="ORF">GRG538_LOCUS32954</name>
    <name evidence="4" type="ORF">KIK155_LOCUS16784</name>
    <name evidence="8" type="ORF">QYT958_LOCUS16402</name>
    <name evidence="2" type="ORF">TIS948_LOCUS24690</name>
    <name evidence="9" type="ORF">TOA249_LOCUS24307</name>
    <name evidence="7" type="ORF">TSG867_LOCUS24852</name>
    <name evidence="6" type="ORF">UJA718_LOCUS27366</name>
</gene>
<evidence type="ECO:0000313" key="2">
    <source>
        <dbReference type="EMBL" id="CAF3366877.1"/>
    </source>
</evidence>
<dbReference type="EMBL" id="CAJNYU010001969">
    <property type="protein sequence ID" value="CAF3488722.1"/>
    <property type="molecule type" value="Genomic_DNA"/>
</dbReference>
<comment type="caution">
    <text evidence="9">The sequence shown here is derived from an EMBL/GenBank/DDBJ whole genome shotgun (WGS) entry which is preliminary data.</text>
</comment>
<dbReference type="Proteomes" id="UP000663862">
    <property type="component" value="Unassembled WGS sequence"/>
</dbReference>
<name>A0A821Q7E7_9BILA</name>
<dbReference type="Proteomes" id="UP000663848">
    <property type="component" value="Unassembled WGS sequence"/>
</dbReference>